<dbReference type="AlphaFoldDB" id="A0A224YVW2"/>
<name>A0A224YVW2_9ACAR</name>
<evidence type="ECO:0000313" key="1">
    <source>
        <dbReference type="EMBL" id="MAA19869.1"/>
    </source>
</evidence>
<dbReference type="EMBL" id="GFPF01008723">
    <property type="protein sequence ID" value="MAA19869.1"/>
    <property type="molecule type" value="Transcribed_RNA"/>
</dbReference>
<sequence length="494" mass="55517">MGCWEDMIEAIEKMGDPYVLANSEDLVVLKLDKPLPGGRSIPQQLTADSSRTVLTTCQEGLISCRSFLVKHSYSTVLFSGLPELKSTKGLLVAARDVVLKAQELIIVHNRDLMADLVSWFSKLTRLILYHDLTLQSDSSDEVMVLAHTSHLLQVWGTTPAVGTEELFLCPQTLAMLLANCPSLSEIQAPLNEAVMLADRFRARSPHFPPVFNNCRELTLGSYLRRSTRSATMMGTASLPCVNKALELYPNLEQLQISTIDRDVLAFIPKFSRLKRLSIMYGGRGGMCPFSPYITDILQALHLTRLTIKYFKGILLSTIARHCPNLECLSLLDCNLCDEAIQPGSFTKLRSLALSDCNMDEAFFTLLNDAEGLTDLHLDGEWAIASYVSGPAEPSHPRPIHRKMELLTLATDWSLRALYLLPDEVRTMIESMPVLRRLSTNSYDIRLCVQNYYPHVTLTWSTCTTCMAEFPKVGFVQDYIWRSLHTENKEDDEDT</sequence>
<accession>A0A224YVW2</accession>
<protein>
    <submittedName>
        <fullName evidence="1">Uncharacterized protein</fullName>
    </submittedName>
</protein>
<dbReference type="Gene3D" id="3.80.10.10">
    <property type="entry name" value="Ribonuclease Inhibitor"/>
    <property type="match status" value="1"/>
</dbReference>
<dbReference type="SUPFAM" id="SSF52047">
    <property type="entry name" value="RNI-like"/>
    <property type="match status" value="1"/>
</dbReference>
<dbReference type="InterPro" id="IPR032675">
    <property type="entry name" value="LRR_dom_sf"/>
</dbReference>
<organism evidence="1">
    <name type="scientific">Rhipicephalus zambeziensis</name>
    <dbReference type="NCBI Taxonomy" id="60191"/>
    <lineage>
        <taxon>Eukaryota</taxon>
        <taxon>Metazoa</taxon>
        <taxon>Ecdysozoa</taxon>
        <taxon>Arthropoda</taxon>
        <taxon>Chelicerata</taxon>
        <taxon>Arachnida</taxon>
        <taxon>Acari</taxon>
        <taxon>Parasitiformes</taxon>
        <taxon>Ixodida</taxon>
        <taxon>Ixodoidea</taxon>
        <taxon>Ixodidae</taxon>
        <taxon>Rhipicephalinae</taxon>
        <taxon>Rhipicephalus</taxon>
        <taxon>Rhipicephalus</taxon>
    </lineage>
</organism>
<proteinExistence type="predicted"/>
<reference evidence="1" key="1">
    <citation type="journal article" date="2017" name="Parasit. Vectors">
        <title>Sialotranscriptomics of Rhipicephalus zambeziensis reveals intricate expression profiles of secretory proteins and suggests tight temporal transcriptional regulation during blood-feeding.</title>
        <authorList>
            <person name="de Castro M.H."/>
            <person name="de Klerk D."/>
            <person name="Pienaar R."/>
            <person name="Rees D.J.G."/>
            <person name="Mans B.J."/>
        </authorList>
    </citation>
    <scope>NUCLEOTIDE SEQUENCE</scope>
    <source>
        <tissue evidence="1">Salivary glands</tissue>
    </source>
</reference>